<evidence type="ECO:0000259" key="4">
    <source>
        <dbReference type="PROSITE" id="PS51077"/>
    </source>
</evidence>
<name>A0A109JKV8_9HYPH</name>
<dbReference type="Proteomes" id="UP000068164">
    <property type="component" value="Unassembled WGS sequence"/>
</dbReference>
<evidence type="ECO:0000256" key="3">
    <source>
        <dbReference type="ARBA" id="ARBA00023163"/>
    </source>
</evidence>
<dbReference type="Pfam" id="PF01614">
    <property type="entry name" value="IclR_C"/>
    <property type="match status" value="1"/>
</dbReference>
<dbReference type="OrthoDB" id="6057486at2"/>
<dbReference type="InterPro" id="IPR036388">
    <property type="entry name" value="WH-like_DNA-bd_sf"/>
</dbReference>
<dbReference type="InterPro" id="IPR005471">
    <property type="entry name" value="Tscrpt_reg_IclR_N"/>
</dbReference>
<dbReference type="SMART" id="SM00346">
    <property type="entry name" value="HTH_ICLR"/>
    <property type="match status" value="1"/>
</dbReference>
<dbReference type="GO" id="GO:0003677">
    <property type="term" value="F:DNA binding"/>
    <property type="evidence" value="ECO:0007669"/>
    <property type="project" value="UniProtKB-KW"/>
</dbReference>
<evidence type="ECO:0000259" key="5">
    <source>
        <dbReference type="PROSITE" id="PS51078"/>
    </source>
</evidence>
<dbReference type="InterPro" id="IPR050707">
    <property type="entry name" value="HTH_MetabolicPath_Reg"/>
</dbReference>
<gene>
    <name evidence="6" type="ORF">AS026_08410</name>
</gene>
<evidence type="ECO:0000313" key="7">
    <source>
        <dbReference type="Proteomes" id="UP000068164"/>
    </source>
</evidence>
<protein>
    <submittedName>
        <fullName evidence="6">IclR family transcriptional regulator</fullName>
    </submittedName>
</protein>
<dbReference type="EMBL" id="LNCD01000083">
    <property type="protein sequence ID" value="KWV50778.1"/>
    <property type="molecule type" value="Genomic_DNA"/>
</dbReference>
<feature type="domain" description="HTH iclR-type" evidence="4">
    <location>
        <begin position="11"/>
        <end position="72"/>
    </location>
</feature>
<dbReference type="GO" id="GO:0003700">
    <property type="term" value="F:DNA-binding transcription factor activity"/>
    <property type="evidence" value="ECO:0007669"/>
    <property type="project" value="TreeGrafter"/>
</dbReference>
<evidence type="ECO:0000313" key="6">
    <source>
        <dbReference type="EMBL" id="KWV50778.1"/>
    </source>
</evidence>
<keyword evidence="7" id="KW-1185">Reference proteome</keyword>
<dbReference type="RefSeq" id="WP_062371189.1">
    <property type="nucleotide sequence ID" value="NZ_LNCD01000083.1"/>
</dbReference>
<evidence type="ECO:0000256" key="2">
    <source>
        <dbReference type="ARBA" id="ARBA00023125"/>
    </source>
</evidence>
<dbReference type="Gene3D" id="1.10.10.10">
    <property type="entry name" value="Winged helix-like DNA-binding domain superfamily/Winged helix DNA-binding domain"/>
    <property type="match status" value="1"/>
</dbReference>
<dbReference type="AlphaFoldDB" id="A0A109JKV8"/>
<dbReference type="InterPro" id="IPR014757">
    <property type="entry name" value="Tscrpt_reg_IclR_C"/>
</dbReference>
<dbReference type="Pfam" id="PF09339">
    <property type="entry name" value="HTH_IclR"/>
    <property type="match status" value="1"/>
</dbReference>
<evidence type="ECO:0000256" key="1">
    <source>
        <dbReference type="ARBA" id="ARBA00023015"/>
    </source>
</evidence>
<keyword evidence="3" id="KW-0804">Transcription</keyword>
<sequence>MEADDADRYRAPALDKGLDILELLASVEEGLTQAEIAKRLDRSPNEFYRMLDRLVRRGYVTKLEGDRFTLTLKLFGLAQLHAPTRRLASFAMPLMRELAQKTKQANHLVVFDRGSAVVIAQHEAPDYWGLSIRIGSHISLFDTGSGHVLLAFRSDEERQMMIAEHVRSRAEVNLGPEFYERLAQIRERGYEMMASAQTAGVNNLSAPILGPDGRCIAALTCPYIALVNASAAPDISQTIIMVMKTANELSLLAGSDVGMPT</sequence>
<keyword evidence="2" id="KW-0238">DNA-binding</keyword>
<accession>A0A109JKV8</accession>
<keyword evidence="1" id="KW-0805">Transcription regulation</keyword>
<feature type="domain" description="IclR-ED" evidence="5">
    <location>
        <begin position="73"/>
        <end position="255"/>
    </location>
</feature>
<dbReference type="PROSITE" id="PS51078">
    <property type="entry name" value="ICLR_ED"/>
    <property type="match status" value="1"/>
</dbReference>
<dbReference type="SUPFAM" id="SSF46785">
    <property type="entry name" value="Winged helix' DNA-binding domain"/>
    <property type="match status" value="1"/>
</dbReference>
<dbReference type="InterPro" id="IPR029016">
    <property type="entry name" value="GAF-like_dom_sf"/>
</dbReference>
<comment type="caution">
    <text evidence="6">The sequence shown here is derived from an EMBL/GenBank/DDBJ whole genome shotgun (WGS) entry which is preliminary data.</text>
</comment>
<reference evidence="6 7" key="1">
    <citation type="submission" date="2015-11" db="EMBL/GenBank/DDBJ databases">
        <title>Draft Genome Sequence of the Strain BR 10423 (Rhizobium sp.) isolated from nodules of Mimosa pudica.</title>
        <authorList>
            <person name="Barauna A.C."/>
            <person name="Zilli J.E."/>
            <person name="Simoes-Araujo J.L."/>
            <person name="Reis V.M."/>
            <person name="James E.K."/>
            <person name="Reis F.B.Jr."/>
            <person name="Rouws L.F."/>
            <person name="Passos S.R."/>
            <person name="Gois S.R."/>
        </authorList>
    </citation>
    <scope>NUCLEOTIDE SEQUENCE [LARGE SCALE GENOMIC DNA]</scope>
    <source>
        <strain evidence="6 7">BR10423</strain>
    </source>
</reference>
<organism evidence="6 7">
    <name type="scientific">Rhizobium altiplani</name>
    <dbReference type="NCBI Taxonomy" id="1864509"/>
    <lineage>
        <taxon>Bacteria</taxon>
        <taxon>Pseudomonadati</taxon>
        <taxon>Pseudomonadota</taxon>
        <taxon>Alphaproteobacteria</taxon>
        <taxon>Hyphomicrobiales</taxon>
        <taxon>Rhizobiaceae</taxon>
        <taxon>Rhizobium/Agrobacterium group</taxon>
        <taxon>Rhizobium</taxon>
    </lineage>
</organism>
<dbReference type="SUPFAM" id="SSF55781">
    <property type="entry name" value="GAF domain-like"/>
    <property type="match status" value="1"/>
</dbReference>
<dbReference type="InterPro" id="IPR036390">
    <property type="entry name" value="WH_DNA-bd_sf"/>
</dbReference>
<dbReference type="PROSITE" id="PS51077">
    <property type="entry name" value="HTH_ICLR"/>
    <property type="match status" value="1"/>
</dbReference>
<dbReference type="PANTHER" id="PTHR30136">
    <property type="entry name" value="HELIX-TURN-HELIX TRANSCRIPTIONAL REGULATOR, ICLR FAMILY"/>
    <property type="match status" value="1"/>
</dbReference>
<dbReference type="Gene3D" id="3.30.450.40">
    <property type="match status" value="1"/>
</dbReference>
<proteinExistence type="predicted"/>
<dbReference type="GO" id="GO:0045892">
    <property type="term" value="P:negative regulation of DNA-templated transcription"/>
    <property type="evidence" value="ECO:0007669"/>
    <property type="project" value="TreeGrafter"/>
</dbReference>
<dbReference type="PANTHER" id="PTHR30136:SF7">
    <property type="entry name" value="HTH-TYPE TRANSCRIPTIONAL REGULATOR KDGR-RELATED"/>
    <property type="match status" value="1"/>
</dbReference>